<feature type="region of interest" description="Disordered" evidence="1">
    <location>
        <begin position="1"/>
        <end position="64"/>
    </location>
</feature>
<dbReference type="GeneID" id="13439998"/>
<gene>
    <name evidence="3" type="ORF">BN1204_040870</name>
    <name evidence="2" type="ORF">NCLIV_040870</name>
</gene>
<reference evidence="4" key="3">
    <citation type="journal article" date="2012" name="PLoS Pathog.">
        <title>Comparative genomics of the apicomplexan parasites Toxoplasma gondii and Neospora caninum: Coccidia differing in host range and transmission strategy.</title>
        <authorList>
            <person name="Reid A.J."/>
            <person name="Vermont S.J."/>
            <person name="Cotton J.A."/>
            <person name="Harris D."/>
            <person name="Hill-Cawthorne G.A."/>
            <person name="Konen-Waisman S."/>
            <person name="Latham S.M."/>
            <person name="Mourier T."/>
            <person name="Norton R."/>
            <person name="Quail M.A."/>
            <person name="Sanders M."/>
            <person name="Shanmugam D."/>
            <person name="Sohal A."/>
            <person name="Wasmuth J.D."/>
            <person name="Brunk B."/>
            <person name="Grigg M.E."/>
            <person name="Howard J.C."/>
            <person name="Parkinson J."/>
            <person name="Roos D.S."/>
            <person name="Trees A.J."/>
            <person name="Berriman M."/>
            <person name="Pain A."/>
            <person name="Wastling J.M."/>
        </authorList>
    </citation>
    <scope>NUCLEOTIDE SEQUENCE [LARGE SCALE GENOMIC DNA]</scope>
    <source>
        <strain evidence="4">Liverpool</strain>
    </source>
</reference>
<evidence type="ECO:0000313" key="2">
    <source>
        <dbReference type="EMBL" id="CBZ51012.1"/>
    </source>
</evidence>
<protein>
    <submittedName>
        <fullName evidence="2">Uncharacterized protein</fullName>
    </submittedName>
</protein>
<dbReference type="OrthoDB" id="333311at2759"/>
<keyword evidence="4" id="KW-1185">Reference proteome</keyword>
<dbReference type="InParanoid" id="F0VBM8"/>
<evidence type="ECO:0000313" key="4">
    <source>
        <dbReference type="Proteomes" id="UP000007494"/>
    </source>
</evidence>
<name>F0VBM8_NEOCL</name>
<dbReference type="AlphaFoldDB" id="F0VBM8"/>
<feature type="compositionally biased region" description="Polar residues" evidence="1">
    <location>
        <begin position="41"/>
        <end position="59"/>
    </location>
</feature>
<evidence type="ECO:0000313" key="3">
    <source>
        <dbReference type="EMBL" id="CEL68317.1"/>
    </source>
</evidence>
<accession>F0VBM8</accession>
<dbReference type="VEuPathDB" id="ToxoDB:NCLIV_040870"/>
<dbReference type="EMBL" id="LN714484">
    <property type="protein sequence ID" value="CEL68317.1"/>
    <property type="molecule type" value="Genomic_DNA"/>
</dbReference>
<proteinExistence type="predicted"/>
<feature type="compositionally biased region" description="Basic and acidic residues" evidence="1">
    <location>
        <begin position="27"/>
        <end position="37"/>
    </location>
</feature>
<sequence length="756" mass="80543">MASHHLSLAPSAGLPPTRQAVQVDAYPLRDDRKRSRCEVANPSSPVSAGTHGGAQSATPATDKDCPFASHGARLLRESESLFSSLFRQHMARSPAWLVNELLLLKRLLYKFRRQHRRADFFQKAQSVCRATGPLLSLLGLFSQPAGALPSPKRHAFLAVFFSHVQAMSQRRRRAAEAAQKCRGRGERGGESGIAANVSELGRAPGCALDATAFLSSFVEELLGRALHLQDAAMHASSSAIQQVHLGYHLNLVLPLLAVYGRLLALASALVRAVEQQVTQQPQLLAHLGKREGAPRESTSSRAENTENEDATGGGDGKVGEGSSVALRASASGVRTPDAKWGVEEAERRPGVGCQETHKGGDGRINDPLGDRDEGDTQGPTDAALAPKEAGGVEGDVDGDRDLVKSYAHGREEEDGTTTDHTAAETGDATRALKRQRTGARGGARSGESTGRRASLPLAHRTLHDTVSKEKTREDLLAFLLSEKKKPSTTACLGKKKASSLSSAKKQTDSGNALKSLDGSEIRMSPPVASKTLSVKKKKKSQSVSPHPPKRGSRESGISWEEQDALLSFLLSQKHQEARPKLSRPEGGTQAAASTNKANEMRNAPLAEAAGVKGARSANPARTGGPQGVSVSGQNEAEKRSCSVPKTQALASEYRASTGGDAKTLESSLPPRHPEKTKKLPGSQRRGQTDLLARLAQNEADQRKEAVPRNAGAVCTPKRRGAVPLFSSDADRGLCVPSSLTFPSRSCEKPNKKKLHL</sequence>
<feature type="compositionally biased region" description="Basic and acidic residues" evidence="1">
    <location>
        <begin position="336"/>
        <end position="371"/>
    </location>
</feature>
<dbReference type="RefSeq" id="XP_003881045.1">
    <property type="nucleotide sequence ID" value="XM_003880996.1"/>
</dbReference>
<dbReference type="Proteomes" id="UP000007494">
    <property type="component" value="Chromosome IX"/>
</dbReference>
<feature type="region of interest" description="Disordered" evidence="1">
    <location>
        <begin position="284"/>
        <end position="469"/>
    </location>
</feature>
<evidence type="ECO:0000256" key="1">
    <source>
        <dbReference type="SAM" id="MobiDB-lite"/>
    </source>
</evidence>
<dbReference type="OMA" id="QVHLGYH"/>
<dbReference type="EMBL" id="FR823385">
    <property type="protein sequence ID" value="CBZ51012.1"/>
    <property type="molecule type" value="Genomic_DNA"/>
</dbReference>
<reference evidence="2" key="1">
    <citation type="submission" date="2011-02" db="EMBL/GenBank/DDBJ databases">
        <authorList>
            <person name="Aslett M."/>
        </authorList>
    </citation>
    <scope>NUCLEOTIDE SEQUENCE</scope>
    <source>
        <strain evidence="2">Liverpool</strain>
    </source>
</reference>
<reference evidence="3" key="4">
    <citation type="journal article" date="2015" name="PLoS ONE">
        <title>Comprehensive Evaluation of Toxoplasma gondii VEG and Neospora caninum LIV Genomes with Tachyzoite Stage Transcriptome and Proteome Defines Novel Transcript Features.</title>
        <authorList>
            <person name="Ramaprasad A."/>
            <person name="Mourier T."/>
            <person name="Naeem R."/>
            <person name="Malas T.B."/>
            <person name="Moussa E."/>
            <person name="Panigrahi A."/>
            <person name="Vermont S.J."/>
            <person name="Otto T.D."/>
            <person name="Wastling J."/>
            <person name="Pain A."/>
        </authorList>
    </citation>
    <scope>NUCLEOTIDE SEQUENCE</scope>
    <source>
        <strain evidence="3">Liverpool</strain>
    </source>
</reference>
<feature type="region of interest" description="Disordered" evidence="1">
    <location>
        <begin position="570"/>
        <end position="687"/>
    </location>
</feature>
<feature type="compositionally biased region" description="Basic and acidic residues" evidence="1">
    <location>
        <begin position="573"/>
        <end position="583"/>
    </location>
</feature>
<feature type="region of interest" description="Disordered" evidence="1">
    <location>
        <begin position="486"/>
        <end position="558"/>
    </location>
</feature>
<feature type="compositionally biased region" description="Basic and acidic residues" evidence="1">
    <location>
        <begin position="397"/>
        <end position="411"/>
    </location>
</feature>
<reference evidence="2" key="2">
    <citation type="submission" date="2011-03" db="EMBL/GenBank/DDBJ databases">
        <title>Comparative genomics and transcriptomics of Neospora caninum and Toxoplasma gondii.</title>
        <authorList>
            <person name="Reid A.J."/>
            <person name="Sohal A."/>
            <person name="Harris D."/>
            <person name="Quail M."/>
            <person name="Sanders M."/>
            <person name="Berriman M."/>
            <person name="Wastling J.M."/>
            <person name="Pain A."/>
        </authorList>
    </citation>
    <scope>NUCLEOTIDE SEQUENCE</scope>
    <source>
        <strain evidence="2">Liverpool</strain>
    </source>
</reference>
<dbReference type="eggNOG" id="ENOG502QYDT">
    <property type="taxonomic scope" value="Eukaryota"/>
</dbReference>
<organism evidence="2 4">
    <name type="scientific">Neospora caninum (strain Liverpool)</name>
    <dbReference type="NCBI Taxonomy" id="572307"/>
    <lineage>
        <taxon>Eukaryota</taxon>
        <taxon>Sar</taxon>
        <taxon>Alveolata</taxon>
        <taxon>Apicomplexa</taxon>
        <taxon>Conoidasida</taxon>
        <taxon>Coccidia</taxon>
        <taxon>Eucoccidiorida</taxon>
        <taxon>Eimeriorina</taxon>
        <taxon>Sarcocystidae</taxon>
        <taxon>Neospora</taxon>
    </lineage>
</organism>